<reference evidence="1" key="2">
    <citation type="journal article" date="2015" name="Data Brief">
        <title>Shoot transcriptome of the giant reed, Arundo donax.</title>
        <authorList>
            <person name="Barrero R.A."/>
            <person name="Guerrero F.D."/>
            <person name="Moolhuijzen P."/>
            <person name="Goolsby J.A."/>
            <person name="Tidwell J."/>
            <person name="Bellgard S.E."/>
            <person name="Bellgard M.I."/>
        </authorList>
    </citation>
    <scope>NUCLEOTIDE SEQUENCE</scope>
    <source>
        <tissue evidence="1">Shoot tissue taken approximately 20 cm above the soil surface</tissue>
    </source>
</reference>
<organism evidence="1">
    <name type="scientific">Arundo donax</name>
    <name type="common">Giant reed</name>
    <name type="synonym">Donax arundinaceus</name>
    <dbReference type="NCBI Taxonomy" id="35708"/>
    <lineage>
        <taxon>Eukaryota</taxon>
        <taxon>Viridiplantae</taxon>
        <taxon>Streptophyta</taxon>
        <taxon>Embryophyta</taxon>
        <taxon>Tracheophyta</taxon>
        <taxon>Spermatophyta</taxon>
        <taxon>Magnoliopsida</taxon>
        <taxon>Liliopsida</taxon>
        <taxon>Poales</taxon>
        <taxon>Poaceae</taxon>
        <taxon>PACMAD clade</taxon>
        <taxon>Arundinoideae</taxon>
        <taxon>Arundineae</taxon>
        <taxon>Arundo</taxon>
    </lineage>
</organism>
<accession>A0A0A9BA47</accession>
<dbReference type="AlphaFoldDB" id="A0A0A9BA47"/>
<reference evidence="1" key="1">
    <citation type="submission" date="2014-09" db="EMBL/GenBank/DDBJ databases">
        <authorList>
            <person name="Magalhaes I.L.F."/>
            <person name="Oliveira U."/>
            <person name="Santos F.R."/>
            <person name="Vidigal T.H.D.A."/>
            <person name="Brescovit A.D."/>
            <person name="Santos A.J."/>
        </authorList>
    </citation>
    <scope>NUCLEOTIDE SEQUENCE</scope>
    <source>
        <tissue evidence="1">Shoot tissue taken approximately 20 cm above the soil surface</tissue>
    </source>
</reference>
<dbReference type="EMBL" id="GBRH01241733">
    <property type="protein sequence ID" value="JAD56162.1"/>
    <property type="molecule type" value="Transcribed_RNA"/>
</dbReference>
<proteinExistence type="predicted"/>
<evidence type="ECO:0000313" key="1">
    <source>
        <dbReference type="EMBL" id="JAD56162.1"/>
    </source>
</evidence>
<sequence>MPVCPPAGGRRGSWCELSVRASAGVGGREAAAAAAVHGMGVPVLESLSTGDIFTSIKML</sequence>
<name>A0A0A9BA47_ARUDO</name>
<protein>
    <submittedName>
        <fullName evidence="1">Uncharacterized protein</fullName>
    </submittedName>
</protein>